<dbReference type="AlphaFoldDB" id="A0A6C7E7M2"/>
<dbReference type="NCBIfam" id="TIGR02937">
    <property type="entry name" value="sigma70-ECF"/>
    <property type="match status" value="1"/>
</dbReference>
<feature type="domain" description="RNA polymerase sigma factor 70 region 4 type 2" evidence="7">
    <location>
        <begin position="121"/>
        <end position="171"/>
    </location>
</feature>
<dbReference type="GO" id="GO:0003677">
    <property type="term" value="F:DNA binding"/>
    <property type="evidence" value="ECO:0007669"/>
    <property type="project" value="UniProtKB-KW"/>
</dbReference>
<dbReference type="InterPro" id="IPR013325">
    <property type="entry name" value="RNA_pol_sigma_r2"/>
</dbReference>
<gene>
    <name evidence="8" type="ORF">YM304_21160</name>
</gene>
<organism evidence="8 9">
    <name type="scientific">Ilumatobacter coccineus (strain NBRC 103263 / KCTC 29153 / YM16-304)</name>
    <dbReference type="NCBI Taxonomy" id="1313172"/>
    <lineage>
        <taxon>Bacteria</taxon>
        <taxon>Bacillati</taxon>
        <taxon>Actinomycetota</taxon>
        <taxon>Acidimicrobiia</taxon>
        <taxon>Acidimicrobiales</taxon>
        <taxon>Ilumatobacteraceae</taxon>
        <taxon>Ilumatobacter</taxon>
    </lineage>
</organism>
<keyword evidence="3" id="KW-0731">Sigma factor</keyword>
<dbReference type="PANTHER" id="PTHR43133:SF8">
    <property type="entry name" value="RNA POLYMERASE SIGMA FACTOR HI_1459-RELATED"/>
    <property type="match status" value="1"/>
</dbReference>
<keyword evidence="5" id="KW-0804">Transcription</keyword>
<keyword evidence="9" id="KW-1185">Reference proteome</keyword>
<feature type="domain" description="RNA polymerase sigma-70 region 2" evidence="6">
    <location>
        <begin position="22"/>
        <end position="90"/>
    </location>
</feature>
<accession>A0A6C7E7M2</accession>
<comment type="similarity">
    <text evidence="1">Belongs to the sigma-70 factor family. ECF subfamily.</text>
</comment>
<sequence length="192" mass="21338">MEADTELALALRSGDETAVRELYDRFGGLVFTVALRILGDRGHADEATQQTFLQAWRNSDRFEAGRDFAPWLATIARRTAIDIQRRERRRPAGSLEQADAGDAALISLPPDAAQIETTWVVRRAIEHLDPDERDVVRLQHVEGYTHTEIAERLGVAVGTVKSRSFRAHRRLSTRLAYLRGDGESTESAGGAS</sequence>
<dbReference type="GO" id="GO:0006352">
    <property type="term" value="P:DNA-templated transcription initiation"/>
    <property type="evidence" value="ECO:0007669"/>
    <property type="project" value="InterPro"/>
</dbReference>
<dbReference type="InterPro" id="IPR039425">
    <property type="entry name" value="RNA_pol_sigma-70-like"/>
</dbReference>
<dbReference type="InterPro" id="IPR013324">
    <property type="entry name" value="RNA_pol_sigma_r3/r4-like"/>
</dbReference>
<protein>
    <submittedName>
        <fullName evidence="8">Putative RNA polymerase ECF subfamily sigma factor</fullName>
    </submittedName>
</protein>
<dbReference type="InterPro" id="IPR013249">
    <property type="entry name" value="RNA_pol_sigma70_r4_t2"/>
</dbReference>
<dbReference type="InterPro" id="IPR036388">
    <property type="entry name" value="WH-like_DNA-bd_sf"/>
</dbReference>
<evidence type="ECO:0000259" key="7">
    <source>
        <dbReference type="Pfam" id="PF08281"/>
    </source>
</evidence>
<dbReference type="KEGG" id="aym:YM304_21160"/>
<reference evidence="8 9" key="1">
    <citation type="journal article" date="2013" name="Int. J. Syst. Evol. Microbiol.">
        <title>Ilumatobacter nonamiense sp. nov. and Ilumatobacter coccineum sp. nov., isolated from seashore sand.</title>
        <authorList>
            <person name="Matsumoto A."/>
            <person name="Kasai H."/>
            <person name="Matsuo Y."/>
            <person name="Shizuri Y."/>
            <person name="Ichikawa N."/>
            <person name="Fujita N."/>
            <person name="Omura S."/>
            <person name="Takahashi Y."/>
        </authorList>
    </citation>
    <scope>NUCLEOTIDE SEQUENCE [LARGE SCALE GENOMIC DNA]</scope>
    <source>
        <strain evidence="9">NBRC 103263 / KCTC 29153 / YM16-304</strain>
    </source>
</reference>
<proteinExistence type="inferred from homology"/>
<dbReference type="SUPFAM" id="SSF88659">
    <property type="entry name" value="Sigma3 and sigma4 domains of RNA polymerase sigma factors"/>
    <property type="match status" value="1"/>
</dbReference>
<dbReference type="PANTHER" id="PTHR43133">
    <property type="entry name" value="RNA POLYMERASE ECF-TYPE SIGMA FACTO"/>
    <property type="match status" value="1"/>
</dbReference>
<keyword evidence="4" id="KW-0238">DNA-binding</keyword>
<name>A0A6C7E7M2_ILUCY</name>
<dbReference type="Pfam" id="PF04542">
    <property type="entry name" value="Sigma70_r2"/>
    <property type="match status" value="1"/>
</dbReference>
<evidence type="ECO:0000256" key="1">
    <source>
        <dbReference type="ARBA" id="ARBA00010641"/>
    </source>
</evidence>
<evidence type="ECO:0000313" key="9">
    <source>
        <dbReference type="Proteomes" id="UP000011863"/>
    </source>
</evidence>
<evidence type="ECO:0000256" key="2">
    <source>
        <dbReference type="ARBA" id="ARBA00023015"/>
    </source>
</evidence>
<evidence type="ECO:0000313" key="8">
    <source>
        <dbReference type="EMBL" id="BAN02430.1"/>
    </source>
</evidence>
<dbReference type="InterPro" id="IPR014284">
    <property type="entry name" value="RNA_pol_sigma-70_dom"/>
</dbReference>
<evidence type="ECO:0000256" key="4">
    <source>
        <dbReference type="ARBA" id="ARBA00023125"/>
    </source>
</evidence>
<evidence type="ECO:0000259" key="6">
    <source>
        <dbReference type="Pfam" id="PF04542"/>
    </source>
</evidence>
<dbReference type="GO" id="GO:0016987">
    <property type="term" value="F:sigma factor activity"/>
    <property type="evidence" value="ECO:0007669"/>
    <property type="project" value="UniProtKB-KW"/>
</dbReference>
<evidence type="ECO:0000256" key="3">
    <source>
        <dbReference type="ARBA" id="ARBA00023082"/>
    </source>
</evidence>
<dbReference type="InterPro" id="IPR007627">
    <property type="entry name" value="RNA_pol_sigma70_r2"/>
</dbReference>
<keyword evidence="2" id="KW-0805">Transcription regulation</keyword>
<dbReference type="Gene3D" id="1.10.10.10">
    <property type="entry name" value="Winged helix-like DNA-binding domain superfamily/Winged helix DNA-binding domain"/>
    <property type="match status" value="1"/>
</dbReference>
<dbReference type="EMBL" id="AP012057">
    <property type="protein sequence ID" value="BAN02430.1"/>
    <property type="molecule type" value="Genomic_DNA"/>
</dbReference>
<dbReference type="Proteomes" id="UP000011863">
    <property type="component" value="Chromosome"/>
</dbReference>
<dbReference type="Gene3D" id="1.10.1740.10">
    <property type="match status" value="1"/>
</dbReference>
<dbReference type="CDD" id="cd06171">
    <property type="entry name" value="Sigma70_r4"/>
    <property type="match status" value="1"/>
</dbReference>
<dbReference type="Pfam" id="PF08281">
    <property type="entry name" value="Sigma70_r4_2"/>
    <property type="match status" value="1"/>
</dbReference>
<evidence type="ECO:0000256" key="5">
    <source>
        <dbReference type="ARBA" id="ARBA00023163"/>
    </source>
</evidence>
<dbReference type="SUPFAM" id="SSF88946">
    <property type="entry name" value="Sigma2 domain of RNA polymerase sigma factors"/>
    <property type="match status" value="1"/>
</dbReference>